<feature type="domain" description="Ribosomal protein L9" evidence="4">
    <location>
        <begin position="34"/>
        <end position="75"/>
    </location>
</feature>
<reference evidence="5 6" key="1">
    <citation type="journal article" date="2023" name="Elife">
        <title>Identification of key yeast species and microbe-microbe interactions impacting larval growth of Drosophila in the wild.</title>
        <authorList>
            <person name="Mure A."/>
            <person name="Sugiura Y."/>
            <person name="Maeda R."/>
            <person name="Honda K."/>
            <person name="Sakurai N."/>
            <person name="Takahashi Y."/>
            <person name="Watada M."/>
            <person name="Katoh T."/>
            <person name="Gotoh A."/>
            <person name="Gotoh Y."/>
            <person name="Taniguchi I."/>
            <person name="Nakamura K."/>
            <person name="Hayashi T."/>
            <person name="Katayama T."/>
            <person name="Uemura T."/>
            <person name="Hattori Y."/>
        </authorList>
    </citation>
    <scope>NUCLEOTIDE SEQUENCE [LARGE SCALE GENOMIC DNA]</scope>
    <source>
        <strain evidence="5 6">PK-24</strain>
    </source>
</reference>
<gene>
    <name evidence="5" type="ORF">DAPK24_021560</name>
</gene>
<dbReference type="InterPro" id="IPR009027">
    <property type="entry name" value="Ribosomal_bL9/RNase_H1_N"/>
</dbReference>
<comment type="similarity">
    <text evidence="1">Belongs to the bacterial ribosomal protein bL9 family.</text>
</comment>
<sequence length="246" mass="27190">MFTRSSSHVLSAVDCGLAKTGIRYTAQSKKNRIDVQLLKDFPGIGVKGQIVAVKASTMANKLYPNNGAIYMNYKNAEPAIPIVTKQAAASALAALKAQQQQAKKEKKPKLNPILKDEIEKSKKESNKLLDLDELLAIDVEGLNNAELDLIFAKLPKKLILVVNTKDNSLISKMDKKYIINNIEGTLSRYIRETNTVSKFFGSENSVFTLRNEAGEELQSIEKLGTYFLQLQNEGKDATVTVVINSK</sequence>
<evidence type="ECO:0000256" key="3">
    <source>
        <dbReference type="ARBA" id="ARBA00023274"/>
    </source>
</evidence>
<dbReference type="GO" id="GO:0005840">
    <property type="term" value="C:ribosome"/>
    <property type="evidence" value="ECO:0007669"/>
    <property type="project" value="UniProtKB-KW"/>
</dbReference>
<name>A0AAV5R4Q2_PICKL</name>
<keyword evidence="2" id="KW-0689">Ribosomal protein</keyword>
<dbReference type="Proteomes" id="UP001378960">
    <property type="component" value="Unassembled WGS sequence"/>
</dbReference>
<comment type="caution">
    <text evidence="5">The sequence shown here is derived from an EMBL/GenBank/DDBJ whole genome shotgun (WGS) entry which is preliminary data.</text>
</comment>
<dbReference type="EMBL" id="BTGB01000002">
    <property type="protein sequence ID" value="GMM45581.1"/>
    <property type="molecule type" value="Genomic_DNA"/>
</dbReference>
<dbReference type="GO" id="GO:0003735">
    <property type="term" value="F:structural constituent of ribosome"/>
    <property type="evidence" value="ECO:0007669"/>
    <property type="project" value="InterPro"/>
</dbReference>
<protein>
    <recommendedName>
        <fullName evidence="4">Ribosomal protein L9 domain-containing protein</fullName>
    </recommendedName>
</protein>
<evidence type="ECO:0000313" key="6">
    <source>
        <dbReference type="Proteomes" id="UP001378960"/>
    </source>
</evidence>
<accession>A0AAV5R4Q2</accession>
<dbReference type="InterPro" id="IPR000244">
    <property type="entry name" value="Ribosomal_bL9"/>
</dbReference>
<evidence type="ECO:0000256" key="1">
    <source>
        <dbReference type="ARBA" id="ARBA00010605"/>
    </source>
</evidence>
<dbReference type="Pfam" id="PF01281">
    <property type="entry name" value="Ribosomal_L9_N"/>
    <property type="match status" value="1"/>
</dbReference>
<evidence type="ECO:0000313" key="5">
    <source>
        <dbReference type="EMBL" id="GMM45581.1"/>
    </source>
</evidence>
<dbReference type="GO" id="GO:0006412">
    <property type="term" value="P:translation"/>
    <property type="evidence" value="ECO:0007669"/>
    <property type="project" value="InterPro"/>
</dbReference>
<evidence type="ECO:0000259" key="4">
    <source>
        <dbReference type="Pfam" id="PF01281"/>
    </source>
</evidence>
<dbReference type="GO" id="GO:1990904">
    <property type="term" value="C:ribonucleoprotein complex"/>
    <property type="evidence" value="ECO:0007669"/>
    <property type="project" value="UniProtKB-KW"/>
</dbReference>
<dbReference type="PANTHER" id="PTHR21368">
    <property type="entry name" value="50S RIBOSOMAL PROTEIN L9"/>
    <property type="match status" value="1"/>
</dbReference>
<dbReference type="InterPro" id="IPR020070">
    <property type="entry name" value="Ribosomal_bL9_N"/>
</dbReference>
<dbReference type="SUPFAM" id="SSF55658">
    <property type="entry name" value="L9 N-domain-like"/>
    <property type="match status" value="1"/>
</dbReference>
<evidence type="ECO:0000256" key="2">
    <source>
        <dbReference type="ARBA" id="ARBA00022980"/>
    </source>
</evidence>
<dbReference type="AlphaFoldDB" id="A0AAV5R4Q2"/>
<dbReference type="Gene3D" id="3.40.5.10">
    <property type="entry name" value="Ribosomal protein L9, N-terminal domain"/>
    <property type="match status" value="1"/>
</dbReference>
<keyword evidence="6" id="KW-1185">Reference proteome</keyword>
<organism evidence="5 6">
    <name type="scientific">Pichia kluyveri</name>
    <name type="common">Yeast</name>
    <dbReference type="NCBI Taxonomy" id="36015"/>
    <lineage>
        <taxon>Eukaryota</taxon>
        <taxon>Fungi</taxon>
        <taxon>Dikarya</taxon>
        <taxon>Ascomycota</taxon>
        <taxon>Saccharomycotina</taxon>
        <taxon>Pichiomycetes</taxon>
        <taxon>Pichiales</taxon>
        <taxon>Pichiaceae</taxon>
        <taxon>Pichia</taxon>
    </lineage>
</organism>
<keyword evidence="3" id="KW-0687">Ribonucleoprotein</keyword>
<proteinExistence type="inferred from homology"/>
<dbReference type="InterPro" id="IPR036935">
    <property type="entry name" value="Ribosomal_bL9_N_sf"/>
</dbReference>